<reference evidence="1 2" key="1">
    <citation type="journal article" date="2010" name="Nature">
        <title>Comparative genomics reveals mobile pathogenicity chromosomes in Fusarium.</title>
        <authorList>
            <person name="Ma L.J."/>
            <person name="van der Does H.C."/>
            <person name="Borkovich K.A."/>
            <person name="Coleman J.J."/>
            <person name="Daboussi M.J."/>
            <person name="Di Pietro A."/>
            <person name="Dufresne M."/>
            <person name="Freitag M."/>
            <person name="Grabherr M."/>
            <person name="Henrissat B."/>
            <person name="Houterman P.M."/>
            <person name="Kang S."/>
            <person name="Shim W.B."/>
            <person name="Woloshuk C."/>
            <person name="Xie X."/>
            <person name="Xu J.R."/>
            <person name="Antoniw J."/>
            <person name="Baker S.E."/>
            <person name="Bluhm B.H."/>
            <person name="Breakspear A."/>
            <person name="Brown D.W."/>
            <person name="Butchko R.A."/>
            <person name="Chapman S."/>
            <person name="Coulson R."/>
            <person name="Coutinho P.M."/>
            <person name="Danchin E.G."/>
            <person name="Diener A."/>
            <person name="Gale L.R."/>
            <person name="Gardiner D.M."/>
            <person name="Goff S."/>
            <person name="Hammond-Kosack K.E."/>
            <person name="Hilburn K."/>
            <person name="Hua-Van A."/>
            <person name="Jonkers W."/>
            <person name="Kazan K."/>
            <person name="Kodira C.D."/>
            <person name="Koehrsen M."/>
            <person name="Kumar L."/>
            <person name="Lee Y.H."/>
            <person name="Li L."/>
            <person name="Manners J.M."/>
            <person name="Miranda-Saavedra D."/>
            <person name="Mukherjee M."/>
            <person name="Park G."/>
            <person name="Park J."/>
            <person name="Park S.Y."/>
            <person name="Proctor R.H."/>
            <person name="Regev A."/>
            <person name="Ruiz-Roldan M.C."/>
            <person name="Sain D."/>
            <person name="Sakthikumar S."/>
            <person name="Sykes S."/>
            <person name="Schwartz D.C."/>
            <person name="Turgeon B.G."/>
            <person name="Wapinski I."/>
            <person name="Yoder O."/>
            <person name="Young S."/>
            <person name="Zeng Q."/>
            <person name="Zhou S."/>
            <person name="Galagan J."/>
            <person name="Cuomo C.A."/>
            <person name="Kistler H.C."/>
            <person name="Rep M."/>
        </authorList>
    </citation>
    <scope>NUCLEOTIDE SEQUENCE [LARGE SCALE GENOMIC DNA]</scope>
    <source>
        <strain evidence="2">M3125 / FGSC 7600</strain>
    </source>
</reference>
<gene>
    <name evidence="1" type="ORF">FVEG_07637</name>
</gene>
<evidence type="ECO:0000313" key="2">
    <source>
        <dbReference type="Proteomes" id="UP000009096"/>
    </source>
</evidence>
<keyword evidence="2" id="KW-1185">Reference proteome</keyword>
<dbReference type="GeneID" id="30065419"/>
<name>W7M7M0_GIBM7</name>
<dbReference type="Proteomes" id="UP000009096">
    <property type="component" value="Chromosome 8"/>
</dbReference>
<dbReference type="AlphaFoldDB" id="W7M7M0"/>
<dbReference type="OrthoDB" id="5080867at2759"/>
<dbReference type="KEGG" id="fvr:FVEG_07637"/>
<dbReference type="RefSeq" id="XP_018753759.1">
    <property type="nucleotide sequence ID" value="XM_018896313.1"/>
</dbReference>
<accession>W7M7M0</accession>
<dbReference type="EMBL" id="DS022250">
    <property type="protein sequence ID" value="EWG47568.1"/>
    <property type="molecule type" value="Genomic_DNA"/>
</dbReference>
<dbReference type="EMBL" id="CM000585">
    <property type="protein sequence ID" value="EWG47568.1"/>
    <property type="molecule type" value="Genomic_DNA"/>
</dbReference>
<dbReference type="HOGENOM" id="CLU_1360510_0_0_1"/>
<protein>
    <submittedName>
        <fullName evidence="1">Uncharacterized protein</fullName>
    </submittedName>
</protein>
<dbReference type="VEuPathDB" id="FungiDB:FVEG_07637"/>
<evidence type="ECO:0000313" key="1">
    <source>
        <dbReference type="EMBL" id="EWG47568.1"/>
    </source>
</evidence>
<sequence length="201" mass="22052">MELGDIYAWSANRAKTFCTHDPNGLKRPQVVSELKPVGVVDSQGTLIGIRFQNFFGDDTNVIAQSEIGPKFRIYQGPKEGLLPVIESANLDGAPDRVCGINMPVLSKEFMMNLPSDCRKVGMRLREAQRGEPNEYTPIKLRKGDSERAVIIAPGNPKPGLGWKLNNMPNLILEEVSAGRSSAKLVRMLLAAESTPMECVLS</sequence>
<proteinExistence type="predicted"/>
<organism evidence="1 2">
    <name type="scientific">Gibberella moniliformis (strain M3125 / FGSC 7600)</name>
    <name type="common">Maize ear and stalk rot fungus</name>
    <name type="synonym">Fusarium verticillioides</name>
    <dbReference type="NCBI Taxonomy" id="334819"/>
    <lineage>
        <taxon>Eukaryota</taxon>
        <taxon>Fungi</taxon>
        <taxon>Dikarya</taxon>
        <taxon>Ascomycota</taxon>
        <taxon>Pezizomycotina</taxon>
        <taxon>Sordariomycetes</taxon>
        <taxon>Hypocreomycetidae</taxon>
        <taxon>Hypocreales</taxon>
        <taxon>Nectriaceae</taxon>
        <taxon>Fusarium</taxon>
        <taxon>Fusarium fujikuroi species complex</taxon>
    </lineage>
</organism>